<keyword evidence="4" id="KW-0813">Transport</keyword>
<comment type="caution">
    <text evidence="7">The sequence shown here is derived from an EMBL/GenBank/DDBJ whole genome shotgun (WGS) entry which is preliminary data.</text>
</comment>
<dbReference type="InterPro" id="IPR050473">
    <property type="entry name" value="A2M/Complement_sys"/>
</dbReference>
<proteinExistence type="inferred from homology"/>
<keyword evidence="7" id="KW-0675">Receptor</keyword>
<gene>
    <name evidence="7" type="ORF">KK078_27920</name>
</gene>
<dbReference type="InterPro" id="IPR012910">
    <property type="entry name" value="Plug_dom"/>
</dbReference>
<dbReference type="NCBIfam" id="TIGR04057">
    <property type="entry name" value="SusC_RagA_signa"/>
    <property type="match status" value="1"/>
</dbReference>
<evidence type="ECO:0000313" key="7">
    <source>
        <dbReference type="EMBL" id="MBT1690425.1"/>
    </source>
</evidence>
<keyword evidence="4" id="KW-0472">Membrane</keyword>
<evidence type="ECO:0000256" key="4">
    <source>
        <dbReference type="PROSITE-ProRule" id="PRU01360"/>
    </source>
</evidence>
<evidence type="ECO:0000256" key="3">
    <source>
        <dbReference type="ARBA" id="ARBA00022966"/>
    </source>
</evidence>
<dbReference type="InterPro" id="IPR039426">
    <property type="entry name" value="TonB-dep_rcpt-like"/>
</dbReference>
<dbReference type="InterPro" id="IPR008964">
    <property type="entry name" value="Invasin/intimin_cell_adhesion"/>
</dbReference>
<evidence type="ECO:0000256" key="1">
    <source>
        <dbReference type="ARBA" id="ARBA00010556"/>
    </source>
</evidence>
<dbReference type="Gene3D" id="2.60.40.1930">
    <property type="match status" value="1"/>
</dbReference>
<dbReference type="RefSeq" id="WP_254093754.1">
    <property type="nucleotide sequence ID" value="NZ_JAHESC010000066.1"/>
</dbReference>
<dbReference type="PANTHER" id="PTHR11412">
    <property type="entry name" value="MACROGLOBULIN / COMPLEMENT"/>
    <property type="match status" value="1"/>
</dbReference>
<keyword evidence="8" id="KW-1185">Reference proteome</keyword>
<evidence type="ECO:0000259" key="6">
    <source>
        <dbReference type="SMART" id="SM01360"/>
    </source>
</evidence>
<dbReference type="PROSITE" id="PS51257">
    <property type="entry name" value="PROKAR_LIPOPROTEIN"/>
    <property type="match status" value="1"/>
</dbReference>
<dbReference type="PANTHER" id="PTHR11412:SF136">
    <property type="entry name" value="CD109 ANTIGEN"/>
    <property type="match status" value="1"/>
</dbReference>
<dbReference type="EMBL" id="JAHESC010000066">
    <property type="protein sequence ID" value="MBT1690425.1"/>
    <property type="molecule type" value="Genomic_DNA"/>
</dbReference>
<dbReference type="Gene3D" id="2.60.40.10">
    <property type="entry name" value="Immunoglobulins"/>
    <property type="match status" value="1"/>
</dbReference>
<keyword evidence="2" id="KW-0732">Signal</keyword>
<dbReference type="SUPFAM" id="SSF48239">
    <property type="entry name" value="Terpenoid cyclases/Protein prenyltransferases"/>
    <property type="match status" value="1"/>
</dbReference>
<feature type="region of interest" description="Disordered" evidence="5">
    <location>
        <begin position="615"/>
        <end position="658"/>
    </location>
</feature>
<keyword evidence="3" id="KW-0882">Thioester bond</keyword>
<dbReference type="CDD" id="cd02891">
    <property type="entry name" value="A2M_like"/>
    <property type="match status" value="1"/>
</dbReference>
<dbReference type="Gene3D" id="2.170.130.10">
    <property type="entry name" value="TonB-dependent receptor, plug domain"/>
    <property type="match status" value="1"/>
</dbReference>
<dbReference type="Gene3D" id="1.50.10.20">
    <property type="match status" value="1"/>
</dbReference>
<dbReference type="SMART" id="SM01419">
    <property type="entry name" value="Thiol-ester_cl"/>
    <property type="match status" value="1"/>
</dbReference>
<dbReference type="InterPro" id="IPR002890">
    <property type="entry name" value="MG2"/>
</dbReference>
<feature type="compositionally biased region" description="Polar residues" evidence="5">
    <location>
        <begin position="646"/>
        <end position="655"/>
    </location>
</feature>
<feature type="domain" description="Alpha-2-macroglobulin" evidence="6">
    <location>
        <begin position="851"/>
        <end position="941"/>
    </location>
</feature>
<dbReference type="PROSITE" id="PS52016">
    <property type="entry name" value="TONB_DEPENDENT_REC_3"/>
    <property type="match status" value="1"/>
</dbReference>
<sequence length="1531" mass="168629">MKYFNTLTILLIAACLLSFRTGVFDFIGDLKKQLHTYTQNHPEEKVYIQFDKTFYKPGEDIWFNAFVLDGQTHKPSAISDVLHVTLNDPKGNAVGSLTLFIQDGTTRGDFHLDEGMAGGPYTVTACTRWMRNAGEATFFKKKLQVQSVITPRMLLKADFEKKAYGKGDEVVATLTVKDLKNEPLANARVSSTVRIDGGTLLTNQVDTDEAGKARVTFKLPDDLASPDGILQMVVSAAGQEESITRSIPIVLNKITLAFFPEGGDLTSGADNNVAFKATNEFGKGADVQGVVLDDKDNVVASFSSFHMGMGAFRFTPQPGVTYRARIDRPAGNMQPTALPVVRGESYSFMLAGRSPRAIEYTVHAPYTADVFLVGQTRGMLYYAEKLTLHRGLNTVTVPTDAFPGGIAAFTLFNGEGLEEAERLVFLHPQKTLQVAIETDKKVYAPREKVTITIRTTDEHGKAVAAKLSLAAVDDQILSFADDKQDNILSWLLLSSELKGEIQEPSFYFDPREPKAFQAIDYLLLTHGWRRFTWKDVLQNDPAVAWLPENQSVISGYILDKHQKHTQTEVTLMELGERRRIAKVKTNAHGGFTYKNVDSATPVLLLTRKPNRLIVDERASEDPANPFAPSVPGDGRSVAPMTKRKQTTPAENNATPGNLDMEEDVTALSELVVTAGYFENSRSLVSGSVTVSRNEIVSQPFISPLLALQGRMAGIYVTSSTGVPGGAANIRIRGTNSLPIHQSEPLYIIDGVPAQPGLSRNFQSESLSVENISSISVLRDADATAIYGSRGANGVILIETKAARRWYNQDSQRPGRYNSVVIQPRRFSTTREFYNAPPTPADTRGRLEDLTTVYWKNTIVTDQNGEARVTFHNSDATSAFRLTAEGITADGLVGRAEQTYATQLPFSLDTKIPSYLGFEDTLRLPILIRNNLSQPLAADYTVNLPDGLTAVTPVRAAVTVAPGQTATHYVAVTSQGIGGTFTIKVVLQSGERRDEITRDITVHPVGFRMQLSMSGRDLKKDIQFDLRDVEKGSLAGKVTVYTDLISDLFSGAEGLLAEPHGCFEQVSSPTFPNILALQFMQESGQIRPDIEQKAMQYITSGYKQLMAYEINGGGFEWFGHPPAHEALTAYGLIEFTEMKKVAVKVNEAMLERTRKWILSRRKGDGTFHQNSGKYGFASASAVVNNAYLVYALAETGTRDIDLEYTTSVTEAWSSGDMYRMALLANAAYSLSRQEDYKKMVDHFRRTIVGNGFDGMPADHSVVRSYGNSLTIETAALWTLALLKSPEKDFGLIRQSIDYILSRRMNGRFGSTQATTLALKALTQYAALVRSDRQGGTVIVSANDAYRTDTKSFTRETRERLVLDNFTGALANGTNRVSVQFTGTTEALPYALDVTWNSKTPATAAACKVRLETTLLQTTLKVNETVRLVATLRNIHPEGLPMTVALIGIPAGLSLQPWQLKELQEKGVVDFYEVLGDKLALYYRELGPLARHTINLDLKAEVGGDFTGTASCAYLYYTDEHKDWVRGNRVQIR</sequence>
<dbReference type="SUPFAM" id="SSF56935">
    <property type="entry name" value="Porins"/>
    <property type="match status" value="1"/>
</dbReference>
<dbReference type="InterPro" id="IPR001599">
    <property type="entry name" value="Macroglobln_a2"/>
</dbReference>
<comment type="subcellular location">
    <subcellularLocation>
        <location evidence="4">Cell outer membrane</location>
        <topology evidence="4">Multi-pass membrane protein</topology>
    </subcellularLocation>
</comment>
<dbReference type="GO" id="GO:0004866">
    <property type="term" value="F:endopeptidase inhibitor activity"/>
    <property type="evidence" value="ECO:0007669"/>
    <property type="project" value="InterPro"/>
</dbReference>
<keyword evidence="4" id="KW-0998">Cell outer membrane</keyword>
<reference evidence="7 8" key="1">
    <citation type="submission" date="2021-05" db="EMBL/GenBank/DDBJ databases">
        <title>A Polyphasic approach of four new species of the genus Ohtaekwangia: Ohtaekwangia histidinii sp. nov., Ohtaekwangia cretensis sp. nov., Ohtaekwangia indiensis sp. nov., Ohtaekwangia reichenbachii sp. nov. from diverse environment.</title>
        <authorList>
            <person name="Octaviana S."/>
        </authorList>
    </citation>
    <scope>NUCLEOTIDE SEQUENCE [LARGE SCALE GENOMIC DNA]</scope>
    <source>
        <strain evidence="7 8">PWU37</strain>
    </source>
</reference>
<organism evidence="7 8">
    <name type="scientific">Dawidia soli</name>
    <dbReference type="NCBI Taxonomy" id="2782352"/>
    <lineage>
        <taxon>Bacteria</taxon>
        <taxon>Pseudomonadati</taxon>
        <taxon>Bacteroidota</taxon>
        <taxon>Cytophagia</taxon>
        <taxon>Cytophagales</taxon>
        <taxon>Chryseotaleaceae</taxon>
        <taxon>Dawidia</taxon>
    </lineage>
</organism>
<keyword evidence="4" id="KW-0812">Transmembrane</keyword>
<evidence type="ECO:0000256" key="2">
    <source>
        <dbReference type="ARBA" id="ARBA00022729"/>
    </source>
</evidence>
<dbReference type="Pfam" id="PF07715">
    <property type="entry name" value="Plug"/>
    <property type="match status" value="1"/>
</dbReference>
<dbReference type="Pfam" id="PF00207">
    <property type="entry name" value="A2M"/>
    <property type="match status" value="1"/>
</dbReference>
<dbReference type="InterPro" id="IPR023997">
    <property type="entry name" value="TonB-dep_OMP_SusC/RagA_CS"/>
</dbReference>
<dbReference type="GO" id="GO:0005615">
    <property type="term" value="C:extracellular space"/>
    <property type="evidence" value="ECO:0007669"/>
    <property type="project" value="InterPro"/>
</dbReference>
<dbReference type="Pfam" id="PF07678">
    <property type="entry name" value="TED_complement"/>
    <property type="match status" value="1"/>
</dbReference>
<dbReference type="InterPro" id="IPR037066">
    <property type="entry name" value="Plug_dom_sf"/>
</dbReference>
<comment type="similarity">
    <text evidence="4">Belongs to the TonB-dependent receptor family.</text>
</comment>
<dbReference type="InterPro" id="IPR047565">
    <property type="entry name" value="Alpha-macroglob_thiol-ester_cl"/>
</dbReference>
<accession>A0AAP2GLB1</accession>
<dbReference type="SUPFAM" id="SSF49373">
    <property type="entry name" value="Invasin/intimin cell-adhesion fragments"/>
    <property type="match status" value="1"/>
</dbReference>
<dbReference type="Pfam" id="PF01835">
    <property type="entry name" value="MG2"/>
    <property type="match status" value="1"/>
</dbReference>
<dbReference type="GO" id="GO:0009279">
    <property type="term" value="C:cell outer membrane"/>
    <property type="evidence" value="ECO:0007669"/>
    <property type="project" value="UniProtKB-SubCell"/>
</dbReference>
<comment type="similarity">
    <text evidence="1">Belongs to the protease inhibitor I39 (alpha-2-macroglobulin) family. Bacterial alpha-2-macroglobulin subfamily.</text>
</comment>
<evidence type="ECO:0000313" key="8">
    <source>
        <dbReference type="Proteomes" id="UP001319180"/>
    </source>
</evidence>
<evidence type="ECO:0000256" key="5">
    <source>
        <dbReference type="SAM" id="MobiDB-lite"/>
    </source>
</evidence>
<protein>
    <submittedName>
        <fullName evidence="7">TonB-dependent receptor plug domain-containing protein</fullName>
    </submittedName>
</protein>
<name>A0AAP2GLB1_9BACT</name>
<dbReference type="InterPro" id="IPR011626">
    <property type="entry name" value="Alpha-macroglobulin_TED"/>
</dbReference>
<dbReference type="Proteomes" id="UP001319180">
    <property type="component" value="Unassembled WGS sequence"/>
</dbReference>
<dbReference type="InterPro" id="IPR013783">
    <property type="entry name" value="Ig-like_fold"/>
</dbReference>
<dbReference type="SMART" id="SM01360">
    <property type="entry name" value="A2M"/>
    <property type="match status" value="1"/>
</dbReference>
<keyword evidence="4" id="KW-1134">Transmembrane beta strand</keyword>
<dbReference type="InterPro" id="IPR008930">
    <property type="entry name" value="Terpenoid_cyclase/PrenylTrfase"/>
</dbReference>